<gene>
    <name evidence="13" type="ORF">PAPYR_7374</name>
</gene>
<feature type="region of interest" description="Disordered" evidence="11">
    <location>
        <begin position="180"/>
        <end position="221"/>
    </location>
</feature>
<name>A0ABQ8UEM4_9EUKA</name>
<evidence type="ECO:0000256" key="11">
    <source>
        <dbReference type="SAM" id="MobiDB-lite"/>
    </source>
</evidence>
<evidence type="ECO:0000256" key="5">
    <source>
        <dbReference type="ARBA" id="ARBA00022833"/>
    </source>
</evidence>
<evidence type="ECO:0000256" key="10">
    <source>
        <dbReference type="ARBA" id="ARBA00042973"/>
    </source>
</evidence>
<evidence type="ECO:0000256" key="4">
    <source>
        <dbReference type="ARBA" id="ARBA00022692"/>
    </source>
</evidence>
<feature type="compositionally biased region" description="Low complexity" evidence="11">
    <location>
        <begin position="201"/>
        <end position="216"/>
    </location>
</feature>
<keyword evidence="3" id="KW-1003">Cell membrane</keyword>
<evidence type="ECO:0000256" key="12">
    <source>
        <dbReference type="SAM" id="Phobius"/>
    </source>
</evidence>
<dbReference type="PANTHER" id="PTHR11040:SF211">
    <property type="entry name" value="ZINC TRANSPORTER ZIP11"/>
    <property type="match status" value="1"/>
</dbReference>
<feature type="transmembrane region" description="Helical" evidence="12">
    <location>
        <begin position="318"/>
        <end position="339"/>
    </location>
</feature>
<keyword evidence="5" id="KW-0862">Zinc</keyword>
<keyword evidence="4 12" id="KW-0812">Transmembrane</keyword>
<feature type="transmembrane region" description="Helical" evidence="12">
    <location>
        <begin position="359"/>
        <end position="378"/>
    </location>
</feature>
<feature type="transmembrane region" description="Helical" evidence="12">
    <location>
        <begin position="6"/>
        <end position="26"/>
    </location>
</feature>
<evidence type="ECO:0000313" key="13">
    <source>
        <dbReference type="EMBL" id="KAJ4457208.1"/>
    </source>
</evidence>
<evidence type="ECO:0000256" key="8">
    <source>
        <dbReference type="ARBA" id="ARBA00040593"/>
    </source>
</evidence>
<comment type="subcellular location">
    <subcellularLocation>
        <location evidence="1">Cell membrane</location>
        <topology evidence="1">Multi-pass membrane protein</topology>
    </subcellularLocation>
</comment>
<evidence type="ECO:0000256" key="2">
    <source>
        <dbReference type="ARBA" id="ARBA00006939"/>
    </source>
</evidence>
<evidence type="ECO:0000256" key="1">
    <source>
        <dbReference type="ARBA" id="ARBA00004651"/>
    </source>
</evidence>
<dbReference type="Proteomes" id="UP001141327">
    <property type="component" value="Unassembled WGS sequence"/>
</dbReference>
<evidence type="ECO:0000256" key="9">
    <source>
        <dbReference type="ARBA" id="ARBA00042540"/>
    </source>
</evidence>
<evidence type="ECO:0000313" key="14">
    <source>
        <dbReference type="Proteomes" id="UP001141327"/>
    </source>
</evidence>
<dbReference type="Pfam" id="PF02535">
    <property type="entry name" value="Zip"/>
    <property type="match status" value="1"/>
</dbReference>
<feature type="transmembrane region" description="Helical" evidence="12">
    <location>
        <begin position="259"/>
        <end position="280"/>
    </location>
</feature>
<evidence type="ECO:0000256" key="6">
    <source>
        <dbReference type="ARBA" id="ARBA00022989"/>
    </source>
</evidence>
<comment type="caution">
    <text evidence="13">The sequence shown here is derived from an EMBL/GenBank/DDBJ whole genome shotgun (WGS) entry which is preliminary data.</text>
</comment>
<dbReference type="InterPro" id="IPR003689">
    <property type="entry name" value="ZIP"/>
</dbReference>
<keyword evidence="7 12" id="KW-0472">Membrane</keyword>
<feature type="transmembrane region" description="Helical" evidence="12">
    <location>
        <begin position="38"/>
        <end position="56"/>
    </location>
</feature>
<keyword evidence="14" id="KW-1185">Reference proteome</keyword>
<feature type="region of interest" description="Disordered" evidence="11">
    <location>
        <begin position="127"/>
        <end position="151"/>
    </location>
</feature>
<organism evidence="13 14">
    <name type="scientific">Paratrimastix pyriformis</name>
    <dbReference type="NCBI Taxonomy" id="342808"/>
    <lineage>
        <taxon>Eukaryota</taxon>
        <taxon>Metamonada</taxon>
        <taxon>Preaxostyla</taxon>
        <taxon>Paratrimastigidae</taxon>
        <taxon>Paratrimastix</taxon>
    </lineage>
</organism>
<dbReference type="PANTHER" id="PTHR11040">
    <property type="entry name" value="ZINC/IRON TRANSPORTER"/>
    <property type="match status" value="1"/>
</dbReference>
<evidence type="ECO:0000256" key="7">
    <source>
        <dbReference type="ARBA" id="ARBA00023136"/>
    </source>
</evidence>
<feature type="compositionally biased region" description="Pro residues" evidence="11">
    <location>
        <begin position="186"/>
        <end position="199"/>
    </location>
</feature>
<dbReference type="EMBL" id="JAPMOS010000052">
    <property type="protein sequence ID" value="KAJ4457208.1"/>
    <property type="molecule type" value="Genomic_DNA"/>
</dbReference>
<evidence type="ECO:0000256" key="3">
    <source>
        <dbReference type="ARBA" id="ARBA00022475"/>
    </source>
</evidence>
<feature type="transmembrane region" description="Helical" evidence="12">
    <location>
        <begin position="286"/>
        <end position="306"/>
    </location>
</feature>
<comment type="similarity">
    <text evidence="2">Belongs to the ZIP transporter (TC 2.A.5) family.</text>
</comment>
<protein>
    <recommendedName>
        <fullName evidence="8">Zinc transporter ZIP11</fullName>
    </recommendedName>
    <alternativeName>
        <fullName evidence="9">Solute carrier family 39 member 11</fullName>
    </alternativeName>
    <alternativeName>
        <fullName evidence="10">Zrt- and Irt-like protein 11</fullName>
    </alternativeName>
</protein>
<reference evidence="13" key="1">
    <citation type="journal article" date="2022" name="bioRxiv">
        <title>Genomics of Preaxostyla Flagellates Illuminates Evolutionary Transitions and the Path Towards Mitochondrial Loss.</title>
        <authorList>
            <person name="Novak L.V.F."/>
            <person name="Treitli S.C."/>
            <person name="Pyrih J."/>
            <person name="Halakuc P."/>
            <person name="Pipaliya S.V."/>
            <person name="Vacek V."/>
            <person name="Brzon O."/>
            <person name="Soukal P."/>
            <person name="Eme L."/>
            <person name="Dacks J.B."/>
            <person name="Karnkowska A."/>
            <person name="Elias M."/>
            <person name="Hampl V."/>
        </authorList>
    </citation>
    <scope>NUCLEOTIDE SEQUENCE</scope>
    <source>
        <strain evidence="13">RCP-MX</strain>
    </source>
</reference>
<sequence>MTSLFISFGIAFLWGFGSHVAMPIGAVIGTSCVLRDSFISVLMAFGAGSLLFALTLEMFGEALSELDAATVKFASMVNVLVEGLCAVLGAVLFQLLNRLLDHVQQGKTRADEVSRRRTITWESVELLSAPPLEAPPSPGGQPQSDRVLTHPDPAFFESMDEEPVTSDDHARLLSPNAPQTDLVALEPPPAQPPPLPPQPHTTTASQATESASSTFPPGLPPPPPSTFLRLFGGDADDPGAGNDIRLAHTKKNANSMLSIWLGLMLDCIPEGLVMGSVVSATGHLPLGLFVGIFLANFPEALASSAMMMERGLGKAKIYLLWTVVALMVGLLSGTSALLFPEPGAASAKDVPLGWDVASHAMAGTAAGAMLATIIQAMLPEALEKSSGNAVGLSSVVGRRHESGHVSCPASFRDVQSRSFLALPRIVSLGAARLHPTSTASLAAPEEATPSHELVLVQWSHSPHCFGLCDPGGDDP</sequence>
<accession>A0ABQ8UEM4</accession>
<feature type="transmembrane region" description="Helical" evidence="12">
    <location>
        <begin position="76"/>
        <end position="96"/>
    </location>
</feature>
<proteinExistence type="inferred from homology"/>
<keyword evidence="6 12" id="KW-1133">Transmembrane helix</keyword>